<dbReference type="GO" id="GO:0046983">
    <property type="term" value="F:protein dimerization activity"/>
    <property type="evidence" value="ECO:0007669"/>
    <property type="project" value="InterPro"/>
</dbReference>
<dbReference type="EMBL" id="LILD01000001">
    <property type="protein sequence ID" value="KOO37875.1"/>
    <property type="molecule type" value="Genomic_DNA"/>
</dbReference>
<dbReference type="AlphaFoldDB" id="A0A0M0KG96"/>
<protein>
    <recommendedName>
        <fullName evidence="2">Spo0E like sporulation regulatory protein</fullName>
    </recommendedName>
</protein>
<accession>A0A0M0KG96</accession>
<gene>
    <name evidence="1" type="ORF">AMD02_02675</name>
</gene>
<dbReference type="InterPro" id="IPR037208">
    <property type="entry name" value="Spo0E-like_sf"/>
</dbReference>
<organism evidence="1">
    <name type="scientific">Halalkalibacterium halodurans</name>
    <name type="common">Bacillus halodurans</name>
    <dbReference type="NCBI Taxonomy" id="86665"/>
    <lineage>
        <taxon>Bacteria</taxon>
        <taxon>Bacillati</taxon>
        <taxon>Bacillota</taxon>
        <taxon>Bacilli</taxon>
        <taxon>Bacillales</taxon>
        <taxon>Bacillaceae</taxon>
        <taxon>Halalkalibacterium (ex Joshi et al. 2022)</taxon>
    </lineage>
</organism>
<comment type="caution">
    <text evidence="1">The sequence shown here is derived from an EMBL/GenBank/DDBJ whole genome shotgun (WGS) entry which is preliminary data.</text>
</comment>
<dbReference type="GO" id="GO:0043937">
    <property type="term" value="P:regulation of sporulation"/>
    <property type="evidence" value="ECO:0007669"/>
    <property type="project" value="InterPro"/>
</dbReference>
<sequence length="65" mass="7640">MSRTLTADACIQKIEYLREKMMDAAKKYGLNHPLVLQYSQELDQAHNIMLRLDGKNIDYWESHSL</sequence>
<proteinExistence type="predicted"/>
<dbReference type="InterPro" id="IPR036638">
    <property type="entry name" value="HLH_DNA-bd_sf"/>
</dbReference>
<dbReference type="SUPFAM" id="SSF140500">
    <property type="entry name" value="BAS1536-like"/>
    <property type="match status" value="1"/>
</dbReference>
<dbReference type="RefSeq" id="WP_053430367.1">
    <property type="nucleotide sequence ID" value="NZ_JARMRQ010000005.1"/>
</dbReference>
<dbReference type="PATRIC" id="fig|136160.3.peg.758"/>
<evidence type="ECO:0000313" key="1">
    <source>
        <dbReference type="EMBL" id="KOO37875.1"/>
    </source>
</evidence>
<evidence type="ECO:0008006" key="2">
    <source>
        <dbReference type="Google" id="ProtNLM"/>
    </source>
</evidence>
<reference evidence="1" key="1">
    <citation type="submission" date="2015-08" db="EMBL/GenBank/DDBJ databases">
        <title>Complete DNA Sequence of Pseudomonas syringae pv. actinidiae, the Causal Agent of Kiwifruit Canker Disease.</title>
        <authorList>
            <person name="Rikkerink E.H.A."/>
            <person name="Fineran P.C."/>
        </authorList>
    </citation>
    <scope>NUCLEOTIDE SEQUENCE</scope>
    <source>
        <strain evidence="1">DSM 13666</strain>
    </source>
</reference>
<accession>A0A4Y7WWT9</accession>
<dbReference type="InterPro" id="IPR018540">
    <property type="entry name" value="Spo0E-like"/>
</dbReference>
<dbReference type="Pfam" id="PF09388">
    <property type="entry name" value="SpoOE-like"/>
    <property type="match status" value="1"/>
</dbReference>
<dbReference type="Gene3D" id="4.10.280.10">
    <property type="entry name" value="Helix-loop-helix DNA-binding domain"/>
    <property type="match status" value="1"/>
</dbReference>
<name>A0A0M0KG96_ALKHA</name>